<accession>A0A9D9HAJ8</accession>
<evidence type="ECO:0000313" key="3">
    <source>
        <dbReference type="Proteomes" id="UP000823633"/>
    </source>
</evidence>
<dbReference type="AlphaFoldDB" id="A0A9D9HAJ8"/>
<keyword evidence="1" id="KW-0732">Signal</keyword>
<reference evidence="2" key="2">
    <citation type="journal article" date="2021" name="PeerJ">
        <title>Extensive microbial diversity within the chicken gut microbiome revealed by metagenomics and culture.</title>
        <authorList>
            <person name="Gilroy R."/>
            <person name="Ravi A."/>
            <person name="Getino M."/>
            <person name="Pursley I."/>
            <person name="Horton D.L."/>
            <person name="Alikhan N.F."/>
            <person name="Baker D."/>
            <person name="Gharbi K."/>
            <person name="Hall N."/>
            <person name="Watson M."/>
            <person name="Adriaenssens E.M."/>
            <person name="Foster-Nyarko E."/>
            <person name="Jarju S."/>
            <person name="Secka A."/>
            <person name="Antonio M."/>
            <person name="Oren A."/>
            <person name="Chaudhuri R.R."/>
            <person name="La Ragione R."/>
            <person name="Hildebrand F."/>
            <person name="Pallen M.J."/>
        </authorList>
    </citation>
    <scope>NUCLEOTIDE SEQUENCE</scope>
    <source>
        <strain evidence="2">11167</strain>
    </source>
</reference>
<reference evidence="2" key="1">
    <citation type="submission" date="2020-10" db="EMBL/GenBank/DDBJ databases">
        <authorList>
            <person name="Gilroy R."/>
        </authorList>
    </citation>
    <scope>NUCLEOTIDE SEQUENCE</scope>
    <source>
        <strain evidence="2">11167</strain>
    </source>
</reference>
<sequence>MKRKLALLLVVAIVLACQLSAADHYAYGTPLGMRILVDPAAVSYDGMYGNRHGSLASIGYDFSANYMGFFWASGTRAAVEGGPLSIDGRTSSYGPERYSPAGGSFLTPTSPEVETDAWKNIGVNAQVDILTSGPVDKPQGDYRLSFGASLRQSLLDNLFLYENFGPTFRFDATVFGVYGDVGVAYTPIWELTVVGGIKTVMEFGSDFIPAFDFIIYAGVGYGF</sequence>
<dbReference type="Proteomes" id="UP000823633">
    <property type="component" value="Unassembled WGS sequence"/>
</dbReference>
<name>A0A9D9HAJ8_9SPIR</name>
<dbReference type="EMBL" id="JADIMU010000012">
    <property type="protein sequence ID" value="MBO8442427.1"/>
    <property type="molecule type" value="Genomic_DNA"/>
</dbReference>
<feature type="signal peptide" evidence="1">
    <location>
        <begin position="1"/>
        <end position="21"/>
    </location>
</feature>
<proteinExistence type="predicted"/>
<evidence type="ECO:0000256" key="1">
    <source>
        <dbReference type="SAM" id="SignalP"/>
    </source>
</evidence>
<comment type="caution">
    <text evidence="2">The sequence shown here is derived from an EMBL/GenBank/DDBJ whole genome shotgun (WGS) entry which is preliminary data.</text>
</comment>
<evidence type="ECO:0008006" key="4">
    <source>
        <dbReference type="Google" id="ProtNLM"/>
    </source>
</evidence>
<feature type="chain" id="PRO_5038471993" description="Outer membrane protein beta-barrel domain-containing protein" evidence="1">
    <location>
        <begin position="22"/>
        <end position="223"/>
    </location>
</feature>
<gene>
    <name evidence="2" type="ORF">IAC42_01500</name>
</gene>
<organism evidence="2 3">
    <name type="scientific">Candidatus Aphodenecus pullistercoris</name>
    <dbReference type="NCBI Taxonomy" id="2840669"/>
    <lineage>
        <taxon>Bacteria</taxon>
        <taxon>Pseudomonadati</taxon>
        <taxon>Spirochaetota</taxon>
        <taxon>Spirochaetia</taxon>
        <taxon>Spirochaetales</taxon>
        <taxon>Candidatus Aphodenecus</taxon>
    </lineage>
</organism>
<dbReference type="PROSITE" id="PS51257">
    <property type="entry name" value="PROKAR_LIPOPROTEIN"/>
    <property type="match status" value="1"/>
</dbReference>
<protein>
    <recommendedName>
        <fullName evidence="4">Outer membrane protein beta-barrel domain-containing protein</fullName>
    </recommendedName>
</protein>
<evidence type="ECO:0000313" key="2">
    <source>
        <dbReference type="EMBL" id="MBO8442427.1"/>
    </source>
</evidence>